<comment type="cofactor">
    <cofactor evidence="1">
        <name>pyridoxal 5'-phosphate</name>
        <dbReference type="ChEBI" id="CHEBI:597326"/>
    </cofactor>
</comment>
<proteinExistence type="inferred from homology"/>
<keyword evidence="5 8" id="KW-0808">Transferase</keyword>
<dbReference type="GO" id="GO:0008483">
    <property type="term" value="F:transaminase activity"/>
    <property type="evidence" value="ECO:0007669"/>
    <property type="project" value="UniProtKB-KW"/>
</dbReference>
<gene>
    <name evidence="8" type="ORF">LWHH1689_0378</name>
</gene>
<dbReference type="AlphaFoldDB" id="A0A2S1EPI0"/>
<accession>A0A2S1EPI0</accession>
<dbReference type="InterPro" id="IPR015422">
    <property type="entry name" value="PyrdxlP-dep_Trfase_small"/>
</dbReference>
<comment type="similarity">
    <text evidence="2">Belongs to the class-I pyridoxal-phosphate-dependent aminotransferase family.</text>
</comment>
<dbReference type="EMBL" id="CP027805">
    <property type="protein sequence ID" value="AWD61729.1"/>
    <property type="molecule type" value="Genomic_DNA"/>
</dbReference>
<dbReference type="SUPFAM" id="SSF53383">
    <property type="entry name" value="PLP-dependent transferases"/>
    <property type="match status" value="1"/>
</dbReference>
<evidence type="ECO:0000256" key="2">
    <source>
        <dbReference type="ARBA" id="ARBA00007441"/>
    </source>
</evidence>
<sequence>MTQFKYSKRVPADGTDAVGAILQVAADPKIISFAGGLPAPELFPVKEMKAAVDKVFEEHGQEAMQYGAAKGVTALREVIQQHVKEREDVDSKLDNALVTTGSEQALDLVGKAFVDPGDTVLVEQPTYLCALDVFRSYGANFASVEMDEDGMKMDALEEALKANTNTKLIYTVPNFQNPTGRTMTEERRKQLAELAEKYDVYVLEDNPYGEIRFAGQHVPAVKSFDKSGHVLYMSTFSKTLAPGFRLGWLVADKNVVNKLTVLKQSADLHTDNLAQFAVAQFFANNDVDAHVKEISALYGKRKDLMLEGIKKYFPEGVKYTDPEGGMFLWVEVPGVDDTVELFKECLEHDVAFVPGDPFFAGEVQPGAFRLNYSNMKEDQIEVGLKRLGAALTATVNK</sequence>
<feature type="domain" description="Aminotransferase class I/classII large" evidence="7">
    <location>
        <begin position="44"/>
        <end position="387"/>
    </location>
</feature>
<name>A0A2S1EPI0_LIMRT</name>
<dbReference type="Pfam" id="PF00155">
    <property type="entry name" value="Aminotran_1_2"/>
    <property type="match status" value="1"/>
</dbReference>
<dbReference type="GO" id="GO:1901605">
    <property type="term" value="P:alpha-amino acid metabolic process"/>
    <property type="evidence" value="ECO:0007669"/>
    <property type="project" value="TreeGrafter"/>
</dbReference>
<evidence type="ECO:0000256" key="5">
    <source>
        <dbReference type="ARBA" id="ARBA00022679"/>
    </source>
</evidence>
<dbReference type="InterPro" id="IPR050859">
    <property type="entry name" value="Class-I_PLP-dep_aminotransf"/>
</dbReference>
<dbReference type="GO" id="GO:0030170">
    <property type="term" value="F:pyridoxal phosphate binding"/>
    <property type="evidence" value="ECO:0007669"/>
    <property type="project" value="InterPro"/>
</dbReference>
<reference evidence="8 9" key="1">
    <citation type="submission" date="2018-03" db="EMBL/GenBank/DDBJ databases">
        <title>Complete Genome Sequence of the Chinese traditional Highland Barley wine Isolate Lactobacillus reuteri WHH1689.</title>
        <authorList>
            <person name="Chen S."/>
            <person name="Chen L."/>
            <person name="Chen L."/>
            <person name="Li Y."/>
        </authorList>
    </citation>
    <scope>NUCLEOTIDE SEQUENCE [LARGE SCALE GENOMIC DNA]</scope>
    <source>
        <strain evidence="8 9">WHH1689</strain>
    </source>
</reference>
<keyword evidence="4 8" id="KW-0032">Aminotransferase</keyword>
<evidence type="ECO:0000256" key="4">
    <source>
        <dbReference type="ARBA" id="ARBA00022576"/>
    </source>
</evidence>
<dbReference type="Gene3D" id="3.90.1150.10">
    <property type="entry name" value="Aspartate Aminotransferase, domain 1"/>
    <property type="match status" value="1"/>
</dbReference>
<comment type="subunit">
    <text evidence="3">Homodimer.</text>
</comment>
<dbReference type="PANTHER" id="PTHR42790:SF19">
    <property type="entry name" value="KYNURENINE_ALPHA-AMINOADIPATE AMINOTRANSFERASE, MITOCHONDRIAL"/>
    <property type="match status" value="1"/>
</dbReference>
<dbReference type="CDD" id="cd00609">
    <property type="entry name" value="AAT_like"/>
    <property type="match status" value="1"/>
</dbReference>
<evidence type="ECO:0000313" key="9">
    <source>
        <dbReference type="Proteomes" id="UP000244369"/>
    </source>
</evidence>
<organism evidence="8 9">
    <name type="scientific">Limosilactobacillus reuteri</name>
    <name type="common">Lactobacillus reuteri</name>
    <dbReference type="NCBI Taxonomy" id="1598"/>
    <lineage>
        <taxon>Bacteria</taxon>
        <taxon>Bacillati</taxon>
        <taxon>Bacillota</taxon>
        <taxon>Bacilli</taxon>
        <taxon>Lactobacillales</taxon>
        <taxon>Lactobacillaceae</taxon>
        <taxon>Limosilactobacillus</taxon>
    </lineage>
</organism>
<dbReference type="Proteomes" id="UP000244369">
    <property type="component" value="Chromosome"/>
</dbReference>
<dbReference type="Gene3D" id="3.40.640.10">
    <property type="entry name" value="Type I PLP-dependent aspartate aminotransferase-like (Major domain)"/>
    <property type="match status" value="1"/>
</dbReference>
<keyword evidence="6" id="KW-0663">Pyridoxal phosphate</keyword>
<evidence type="ECO:0000256" key="1">
    <source>
        <dbReference type="ARBA" id="ARBA00001933"/>
    </source>
</evidence>
<dbReference type="FunFam" id="3.40.640.10:FF:000053">
    <property type="entry name" value="Aminotransferase, class I"/>
    <property type="match status" value="1"/>
</dbReference>
<dbReference type="InterPro" id="IPR004839">
    <property type="entry name" value="Aminotransferase_I/II_large"/>
</dbReference>
<dbReference type="InterPro" id="IPR015424">
    <property type="entry name" value="PyrdxlP-dep_Trfase"/>
</dbReference>
<dbReference type="PANTHER" id="PTHR42790">
    <property type="entry name" value="AMINOTRANSFERASE"/>
    <property type="match status" value="1"/>
</dbReference>
<evidence type="ECO:0000256" key="6">
    <source>
        <dbReference type="ARBA" id="ARBA00022898"/>
    </source>
</evidence>
<evidence type="ECO:0000313" key="8">
    <source>
        <dbReference type="EMBL" id="AWD61729.1"/>
    </source>
</evidence>
<dbReference type="InterPro" id="IPR015421">
    <property type="entry name" value="PyrdxlP-dep_Trfase_major"/>
</dbReference>
<evidence type="ECO:0000259" key="7">
    <source>
        <dbReference type="Pfam" id="PF00155"/>
    </source>
</evidence>
<evidence type="ECO:0000256" key="3">
    <source>
        <dbReference type="ARBA" id="ARBA00011738"/>
    </source>
</evidence>
<protein>
    <submittedName>
        <fullName evidence="8">Aminotransferase</fullName>
    </submittedName>
</protein>